<feature type="region of interest" description="Disordered" evidence="1">
    <location>
        <begin position="1"/>
        <end position="78"/>
    </location>
</feature>
<keyword evidence="3" id="KW-1185">Reference proteome</keyword>
<proteinExistence type="predicted"/>
<evidence type="ECO:0000313" key="2">
    <source>
        <dbReference type="EMBL" id="KGM18477.1"/>
    </source>
</evidence>
<protein>
    <submittedName>
        <fullName evidence="2">Uncharacterized protein</fullName>
    </submittedName>
</protein>
<reference evidence="2 3" key="1">
    <citation type="submission" date="2014-10" db="EMBL/GenBank/DDBJ databases">
        <title>Whole Genome sequence of Corynebacterium auriscanis strain CIP 106629.</title>
        <authorList>
            <person name="Hassan S.S."/>
            <person name="Jamal S.B."/>
            <person name="Tiwari S."/>
            <person name="Oliveira L.D.C."/>
            <person name="Souza F."/>
            <person name="Mariano D.C."/>
            <person name="Almeida S."/>
            <person name="Dorella F."/>
            <person name="Pereira F."/>
            <person name="Carvalho A."/>
            <person name="Leal C.A."/>
            <person name="Soares S.D.C."/>
            <person name="Figueiredo H.C."/>
            <person name="Silva A."/>
            <person name="Azevedo V.A."/>
        </authorList>
    </citation>
    <scope>NUCLEOTIDE SEQUENCE [LARGE SCALE GENOMIC DNA]</scope>
    <source>
        <strain evidence="2 3">CIP 106629</strain>
    </source>
</reference>
<dbReference type="EMBL" id="JRVJ01000011">
    <property type="protein sequence ID" value="KGM18477.1"/>
    <property type="molecule type" value="Genomic_DNA"/>
</dbReference>
<dbReference type="RefSeq" id="WP_035114760.1">
    <property type="nucleotide sequence ID" value="NZ_CP047046.1"/>
</dbReference>
<dbReference type="GO" id="GO:0004658">
    <property type="term" value="F:propionyl-CoA carboxylase activity"/>
    <property type="evidence" value="ECO:0007669"/>
    <property type="project" value="InterPro"/>
</dbReference>
<name>A0A0A2DL62_9CORY</name>
<dbReference type="Pfam" id="PF13822">
    <property type="entry name" value="ACC_epsilon"/>
    <property type="match status" value="1"/>
</dbReference>
<comment type="caution">
    <text evidence="2">The sequence shown here is derived from an EMBL/GenBank/DDBJ whole genome shotgun (WGS) entry which is preliminary data.</text>
</comment>
<accession>A0A0A2DL62</accession>
<feature type="region of interest" description="Disordered" evidence="1">
    <location>
        <begin position="107"/>
        <end position="144"/>
    </location>
</feature>
<sequence length="144" mass="15602">MTEDSQNTPAQEHTDQAPSGQMPSDQAPSGQMPSDQVPAGQSQPDQRPSAHHTSNDLPLEQRATGHKQPHQRLHRTHYEVIKGSPDDAALTALDEVFQSVADRAAHIQAGKKPNTRGRYGLPEAGQRGRTGAPLHPNPIAFRNS</sequence>
<organism evidence="2 3">
    <name type="scientific">Corynebacterium auriscanis</name>
    <dbReference type="NCBI Taxonomy" id="99807"/>
    <lineage>
        <taxon>Bacteria</taxon>
        <taxon>Bacillati</taxon>
        <taxon>Actinomycetota</taxon>
        <taxon>Actinomycetes</taxon>
        <taxon>Mycobacteriales</taxon>
        <taxon>Corynebacteriaceae</taxon>
        <taxon>Corynebacterium</taxon>
    </lineage>
</organism>
<dbReference type="AlphaFoldDB" id="A0A0A2DL62"/>
<evidence type="ECO:0000313" key="3">
    <source>
        <dbReference type="Proteomes" id="UP000030145"/>
    </source>
</evidence>
<dbReference type="GeneID" id="300553485"/>
<dbReference type="Proteomes" id="UP000030145">
    <property type="component" value="Unassembled WGS sequence"/>
</dbReference>
<dbReference type="InterPro" id="IPR032716">
    <property type="entry name" value="ACC_epsilon"/>
</dbReference>
<gene>
    <name evidence="2" type="ORF">MA47_07020</name>
</gene>
<evidence type="ECO:0000256" key="1">
    <source>
        <dbReference type="SAM" id="MobiDB-lite"/>
    </source>
</evidence>
<feature type="compositionally biased region" description="Basic residues" evidence="1">
    <location>
        <begin position="64"/>
        <end position="75"/>
    </location>
</feature>
<dbReference type="GO" id="GO:0003989">
    <property type="term" value="F:acetyl-CoA carboxylase activity"/>
    <property type="evidence" value="ECO:0007669"/>
    <property type="project" value="InterPro"/>
</dbReference>
<feature type="compositionally biased region" description="Polar residues" evidence="1">
    <location>
        <begin position="1"/>
        <end position="56"/>
    </location>
</feature>